<sequence length="600" mass="67324">MGLLSLGTPLPWAEAQPLASFVRDEGIEQLINIYSRCKDKQGDVLLWGDELEYMVVSLDKSAKTARLSLRQAEILEQLAQKEAQGSLGPVTYHPEYGRFMLEATPAAPFTGAPTDLLNVQPNMQLRRSIARKNLLPNEVPLTVTSYPRLGVVNSPFTEPFYPPNGPAARSDFLPDEVINPHARFPTLTANIRTRRGSKVSIDVPIFVDSQTPRPFVDHGPENYIHMDAMGFGMGCCCLQLTFQATNITEARTLYDQLAPLAPLMLALTAASPAYRGYLSDQDTRWNVISGAVDDRTPWERGLVPPPEGFTTDNSDVVIPKSRYDSVDSYLAQDPVLLADEAHYNDTKLVVNKRALKRLDDAGFDPLLAQHFAHLFIRDPIVIFRELLHQDNSTSADHFENIQSTNWQTLRFKPPPPGSDIGWRVEFRPMEVQATDFENAAFTVFIVLLTRVILSYKLNFYMPISKVDENMRVAHHRDAVLNETFWFRKNVQRDSPKEYTKLSLDALVNGSDEFPGFIPLIRRFLAATSVDLDTLCELSKYLSLVSKRASGALPTNASWIRQFVTSHEDYKQDSAISESVNYALMSELDRLTQADTPPGGT</sequence>
<name>A0A5E8BEI2_9ASCO</name>
<evidence type="ECO:0000256" key="8">
    <source>
        <dbReference type="ARBA" id="ARBA00030585"/>
    </source>
</evidence>
<evidence type="ECO:0000313" key="12">
    <source>
        <dbReference type="Proteomes" id="UP000398389"/>
    </source>
</evidence>
<dbReference type="Pfam" id="PF03074">
    <property type="entry name" value="GCS"/>
    <property type="match status" value="1"/>
</dbReference>
<evidence type="ECO:0000256" key="2">
    <source>
        <dbReference type="ARBA" id="ARBA00008100"/>
    </source>
</evidence>
<evidence type="ECO:0000256" key="5">
    <source>
        <dbReference type="ARBA" id="ARBA00022684"/>
    </source>
</evidence>
<evidence type="ECO:0000313" key="11">
    <source>
        <dbReference type="EMBL" id="VVT50005.1"/>
    </source>
</evidence>
<keyword evidence="4 10" id="KW-0436">Ligase</keyword>
<keyword evidence="7 10" id="KW-0067">ATP-binding</keyword>
<dbReference type="UniPathway" id="UPA00142">
    <property type="reaction ID" value="UER00209"/>
</dbReference>
<dbReference type="EC" id="6.3.2.2" evidence="3 10"/>
<evidence type="ECO:0000256" key="10">
    <source>
        <dbReference type="RuleBase" id="RU367135"/>
    </source>
</evidence>
<dbReference type="GeneID" id="43581371"/>
<evidence type="ECO:0000256" key="1">
    <source>
        <dbReference type="ARBA" id="ARBA00005006"/>
    </source>
</evidence>
<dbReference type="PANTHER" id="PTHR11164">
    <property type="entry name" value="GLUTAMATE CYSTEINE LIGASE"/>
    <property type="match status" value="1"/>
</dbReference>
<dbReference type="GO" id="GO:0005524">
    <property type="term" value="F:ATP binding"/>
    <property type="evidence" value="ECO:0007669"/>
    <property type="project" value="UniProtKB-UniRule"/>
</dbReference>
<dbReference type="FunFam" id="3.30.590.50:FF:000001">
    <property type="entry name" value="Glutamate-cysteine ligase Gcs1"/>
    <property type="match status" value="1"/>
</dbReference>
<dbReference type="FunFam" id="3.30.590.50:FF:000002">
    <property type="entry name" value="Glutamate--cysteine ligase catalytic subunit"/>
    <property type="match status" value="1"/>
</dbReference>
<dbReference type="InterPro" id="IPR004308">
    <property type="entry name" value="GCS"/>
</dbReference>
<dbReference type="RefSeq" id="XP_031853162.1">
    <property type="nucleotide sequence ID" value="XM_031997271.1"/>
</dbReference>
<evidence type="ECO:0000256" key="6">
    <source>
        <dbReference type="ARBA" id="ARBA00022741"/>
    </source>
</evidence>
<dbReference type="OrthoDB" id="7939818at2759"/>
<proteinExistence type="inferred from homology"/>
<organism evidence="11 12">
    <name type="scientific">Magnusiomyces paraingens</name>
    <dbReference type="NCBI Taxonomy" id="2606893"/>
    <lineage>
        <taxon>Eukaryota</taxon>
        <taxon>Fungi</taxon>
        <taxon>Dikarya</taxon>
        <taxon>Ascomycota</taxon>
        <taxon>Saccharomycotina</taxon>
        <taxon>Dipodascomycetes</taxon>
        <taxon>Dipodascales</taxon>
        <taxon>Dipodascaceae</taxon>
        <taxon>Magnusiomyces</taxon>
    </lineage>
</organism>
<dbReference type="Gene3D" id="1.10.8.960">
    <property type="match status" value="1"/>
</dbReference>
<comment type="pathway">
    <text evidence="1 10">Sulfur metabolism; glutathione biosynthesis; glutathione from L-cysteine and L-glutamate: step 1/2.</text>
</comment>
<evidence type="ECO:0000256" key="3">
    <source>
        <dbReference type="ARBA" id="ARBA00012220"/>
    </source>
</evidence>
<dbReference type="GO" id="GO:0004357">
    <property type="term" value="F:glutamate-cysteine ligase activity"/>
    <property type="evidence" value="ECO:0007669"/>
    <property type="project" value="UniProtKB-UniRule"/>
</dbReference>
<dbReference type="Proteomes" id="UP000398389">
    <property type="component" value="Unassembled WGS sequence"/>
</dbReference>
<keyword evidence="12" id="KW-1185">Reference proteome</keyword>
<dbReference type="Gene3D" id="3.30.590.50">
    <property type="match status" value="2"/>
</dbReference>
<keyword evidence="6 10" id="KW-0547">Nucleotide-binding</keyword>
<dbReference type="AlphaFoldDB" id="A0A5E8BEI2"/>
<evidence type="ECO:0000256" key="4">
    <source>
        <dbReference type="ARBA" id="ARBA00022598"/>
    </source>
</evidence>
<evidence type="ECO:0000256" key="7">
    <source>
        <dbReference type="ARBA" id="ARBA00022840"/>
    </source>
</evidence>
<protein>
    <recommendedName>
        <fullName evidence="3 10">Glutamate--cysteine ligase</fullName>
        <ecNumber evidence="3 10">6.3.2.2</ecNumber>
    </recommendedName>
    <alternativeName>
        <fullName evidence="9 10">Gamma-ECS</fullName>
    </alternativeName>
    <alternativeName>
        <fullName evidence="8 10">Gamma-glutamylcysteine synthetase</fullName>
    </alternativeName>
</protein>
<reference evidence="11 12" key="1">
    <citation type="submission" date="2019-09" db="EMBL/GenBank/DDBJ databases">
        <authorList>
            <person name="Brejova B."/>
        </authorList>
    </citation>
    <scope>NUCLEOTIDE SEQUENCE [LARGE SCALE GENOMIC DNA]</scope>
</reference>
<evidence type="ECO:0000256" key="9">
    <source>
        <dbReference type="ARBA" id="ARBA00032122"/>
    </source>
</evidence>
<accession>A0A5E8BEI2</accession>
<dbReference type="SUPFAM" id="SSF55931">
    <property type="entry name" value="Glutamine synthetase/guanido kinase"/>
    <property type="match status" value="1"/>
</dbReference>
<dbReference type="InterPro" id="IPR014746">
    <property type="entry name" value="Gln_synth/guanido_kin_cat_dom"/>
</dbReference>
<dbReference type="GO" id="GO:0006750">
    <property type="term" value="P:glutathione biosynthetic process"/>
    <property type="evidence" value="ECO:0007669"/>
    <property type="project" value="UniProtKB-UniRule"/>
</dbReference>
<comment type="similarity">
    <text evidence="2 10">Belongs to the glutamate--cysteine ligase type 3 family.</text>
</comment>
<comment type="catalytic activity">
    <reaction evidence="10">
        <text>L-cysteine + L-glutamate + ATP = gamma-L-glutamyl-L-cysteine + ADP + phosphate + H(+)</text>
        <dbReference type="Rhea" id="RHEA:13285"/>
        <dbReference type="ChEBI" id="CHEBI:15378"/>
        <dbReference type="ChEBI" id="CHEBI:29985"/>
        <dbReference type="ChEBI" id="CHEBI:30616"/>
        <dbReference type="ChEBI" id="CHEBI:35235"/>
        <dbReference type="ChEBI" id="CHEBI:43474"/>
        <dbReference type="ChEBI" id="CHEBI:58173"/>
        <dbReference type="ChEBI" id="CHEBI:456216"/>
        <dbReference type="EC" id="6.3.2.2"/>
    </reaction>
</comment>
<keyword evidence="5 10" id="KW-0317">Glutathione biosynthesis</keyword>
<gene>
    <name evidence="11" type="ORF">SAPINGB_P002553</name>
</gene>
<dbReference type="EMBL" id="CABVLU010000002">
    <property type="protein sequence ID" value="VVT50005.1"/>
    <property type="molecule type" value="Genomic_DNA"/>
</dbReference>
<dbReference type="PANTHER" id="PTHR11164:SF0">
    <property type="entry name" value="GLUTAMATE--CYSTEINE LIGASE CATALYTIC SUBUNIT"/>
    <property type="match status" value="1"/>
</dbReference>